<dbReference type="GO" id="GO:0000123">
    <property type="term" value="C:histone acetyltransferase complex"/>
    <property type="evidence" value="ECO:0007669"/>
    <property type="project" value="InterPro"/>
</dbReference>
<feature type="region of interest" description="Disordered" evidence="8">
    <location>
        <begin position="98"/>
        <end position="118"/>
    </location>
</feature>
<evidence type="ECO:0000256" key="6">
    <source>
        <dbReference type="ARBA" id="ARBA00023163"/>
    </source>
</evidence>
<reference evidence="9" key="1">
    <citation type="submission" date="2022-08" db="EMBL/GenBank/DDBJ databases">
        <authorList>
            <person name="Gutierrez-Valencia J."/>
        </authorList>
    </citation>
    <scope>NUCLEOTIDE SEQUENCE</scope>
</reference>
<evidence type="ECO:0000256" key="7">
    <source>
        <dbReference type="ARBA" id="ARBA00023242"/>
    </source>
</evidence>
<gene>
    <name evidence="9" type="ORF">LITE_LOCUS24262</name>
</gene>
<dbReference type="Proteomes" id="UP001154282">
    <property type="component" value="Unassembled WGS sequence"/>
</dbReference>
<sequence length="348" mass="38202">RFGWSDSRGRCSLDVGDDELADLWQRLAVGGGVLFEGLLGEVRCSGQGVCGEIEADLGVEDDPSFGYGRWDDAMRGIPFDLSPRLPSSPLRHRQRIVEEEKQGKASFSGGNSESNRRRLTPWPLSCGWERSGGESLLAASPVGMEKKPAKLEEEVVASVTARHVPAPPGRSLGLRWDWNLRENLRDCEKEEEKSPGQRGSSANPSAMLSSLVSKRAKLHEELRSIERQLYDMETSYLQDPSQCGNVLKGFEGFLSSSKNTALLKRSKKFQPEDRLFSLSSVTSPAAEEQAVGRDDGKSDFGPGRSRGGGIYANGQGKPKRGRGTPRDAKRIRAAADPDFDYDDDPDLM</sequence>
<keyword evidence="5" id="KW-0175">Coiled coil</keyword>
<evidence type="ECO:0000256" key="4">
    <source>
        <dbReference type="ARBA" id="ARBA00023015"/>
    </source>
</evidence>
<proteinExistence type="inferred from homology"/>
<dbReference type="GO" id="GO:0006325">
    <property type="term" value="P:chromatin organization"/>
    <property type="evidence" value="ECO:0007669"/>
    <property type="project" value="UniProtKB-KW"/>
</dbReference>
<dbReference type="Pfam" id="PF09340">
    <property type="entry name" value="NuA4"/>
    <property type="match status" value="1"/>
</dbReference>
<protein>
    <recommendedName>
        <fullName evidence="11">Chromatin modification-related protein MEAF6</fullName>
    </recommendedName>
</protein>
<keyword evidence="3" id="KW-0156">Chromatin regulator</keyword>
<evidence type="ECO:0000256" key="1">
    <source>
        <dbReference type="ARBA" id="ARBA00004123"/>
    </source>
</evidence>
<dbReference type="InterPro" id="IPR015418">
    <property type="entry name" value="Eaf6"/>
</dbReference>
<dbReference type="GO" id="GO:0005634">
    <property type="term" value="C:nucleus"/>
    <property type="evidence" value="ECO:0007669"/>
    <property type="project" value="UniProtKB-SubCell"/>
</dbReference>
<keyword evidence="4" id="KW-0805">Transcription regulation</keyword>
<feature type="non-terminal residue" evidence="9">
    <location>
        <position position="1"/>
    </location>
</feature>
<dbReference type="PANTHER" id="PTHR13476">
    <property type="entry name" value="CHROMATIN MODIFICATION-RELATED PROTEIN MEAF6"/>
    <property type="match status" value="1"/>
</dbReference>
<feature type="compositionally biased region" description="Polar residues" evidence="8">
    <location>
        <begin position="197"/>
        <end position="207"/>
    </location>
</feature>
<evidence type="ECO:0008006" key="11">
    <source>
        <dbReference type="Google" id="ProtNLM"/>
    </source>
</evidence>
<accession>A0AAV0LIL4</accession>
<evidence type="ECO:0000256" key="2">
    <source>
        <dbReference type="ARBA" id="ARBA00010916"/>
    </source>
</evidence>
<feature type="compositionally biased region" description="Basic and acidic residues" evidence="8">
    <location>
        <begin position="324"/>
        <end position="335"/>
    </location>
</feature>
<organism evidence="9 10">
    <name type="scientific">Linum tenue</name>
    <dbReference type="NCBI Taxonomy" id="586396"/>
    <lineage>
        <taxon>Eukaryota</taxon>
        <taxon>Viridiplantae</taxon>
        <taxon>Streptophyta</taxon>
        <taxon>Embryophyta</taxon>
        <taxon>Tracheophyta</taxon>
        <taxon>Spermatophyta</taxon>
        <taxon>Magnoliopsida</taxon>
        <taxon>eudicotyledons</taxon>
        <taxon>Gunneridae</taxon>
        <taxon>Pentapetalae</taxon>
        <taxon>rosids</taxon>
        <taxon>fabids</taxon>
        <taxon>Malpighiales</taxon>
        <taxon>Linaceae</taxon>
        <taxon>Linum</taxon>
    </lineage>
</organism>
<comment type="caution">
    <text evidence="9">The sequence shown here is derived from an EMBL/GenBank/DDBJ whole genome shotgun (WGS) entry which is preliminary data.</text>
</comment>
<comment type="subcellular location">
    <subcellularLocation>
        <location evidence="1">Nucleus</location>
    </subcellularLocation>
</comment>
<name>A0AAV0LIL4_9ROSI</name>
<keyword evidence="7" id="KW-0539">Nucleus</keyword>
<feature type="compositionally biased region" description="Acidic residues" evidence="8">
    <location>
        <begin position="337"/>
        <end position="348"/>
    </location>
</feature>
<feature type="region of interest" description="Disordered" evidence="8">
    <location>
        <begin position="276"/>
        <end position="348"/>
    </location>
</feature>
<dbReference type="EMBL" id="CAMGYJ010000006">
    <property type="protein sequence ID" value="CAI0434409.1"/>
    <property type="molecule type" value="Genomic_DNA"/>
</dbReference>
<evidence type="ECO:0000256" key="5">
    <source>
        <dbReference type="ARBA" id="ARBA00023054"/>
    </source>
</evidence>
<evidence type="ECO:0000313" key="10">
    <source>
        <dbReference type="Proteomes" id="UP001154282"/>
    </source>
</evidence>
<evidence type="ECO:0000256" key="3">
    <source>
        <dbReference type="ARBA" id="ARBA00022853"/>
    </source>
</evidence>
<feature type="region of interest" description="Disordered" evidence="8">
    <location>
        <begin position="187"/>
        <end position="207"/>
    </location>
</feature>
<keyword evidence="6" id="KW-0804">Transcription</keyword>
<comment type="similarity">
    <text evidence="2">Belongs to the EAF6 family.</text>
</comment>
<dbReference type="AlphaFoldDB" id="A0AAV0LIL4"/>
<keyword evidence="10" id="KW-1185">Reference proteome</keyword>
<evidence type="ECO:0000256" key="8">
    <source>
        <dbReference type="SAM" id="MobiDB-lite"/>
    </source>
</evidence>
<evidence type="ECO:0000313" key="9">
    <source>
        <dbReference type="EMBL" id="CAI0434409.1"/>
    </source>
</evidence>